<gene>
    <name evidence="3" type="primary">spoIVB</name>
    <name evidence="3" type="ORF">NE398_19485</name>
</gene>
<dbReference type="InterPro" id="IPR014219">
    <property type="entry name" value="SpoIVB"/>
</dbReference>
<dbReference type="GO" id="GO:0016787">
    <property type="term" value="F:hydrolase activity"/>
    <property type="evidence" value="ECO:0007669"/>
    <property type="project" value="UniProtKB-KW"/>
</dbReference>
<evidence type="ECO:0000256" key="1">
    <source>
        <dbReference type="SAM" id="Phobius"/>
    </source>
</evidence>
<protein>
    <submittedName>
        <fullName evidence="3">SpoIVB peptidase</fullName>
        <ecNumber evidence="3">3.4.21.116</ecNumber>
    </submittedName>
</protein>
<dbReference type="AlphaFoldDB" id="A0A9X4B317"/>
<evidence type="ECO:0000313" key="4">
    <source>
        <dbReference type="Proteomes" id="UP001141183"/>
    </source>
</evidence>
<dbReference type="PROSITE" id="PS51494">
    <property type="entry name" value="SPOIVB"/>
    <property type="match status" value="1"/>
</dbReference>
<keyword evidence="1" id="KW-0812">Transmembrane</keyword>
<feature type="transmembrane region" description="Helical" evidence="1">
    <location>
        <begin position="7"/>
        <end position="27"/>
    </location>
</feature>
<dbReference type="SUPFAM" id="SSF50494">
    <property type="entry name" value="Trypsin-like serine proteases"/>
    <property type="match status" value="1"/>
</dbReference>
<accession>A0A9X4B317</accession>
<dbReference type="Proteomes" id="UP001141183">
    <property type="component" value="Unassembled WGS sequence"/>
</dbReference>
<evidence type="ECO:0000259" key="2">
    <source>
        <dbReference type="PROSITE" id="PS51494"/>
    </source>
</evidence>
<dbReference type="Gene3D" id="2.30.42.10">
    <property type="match status" value="1"/>
</dbReference>
<evidence type="ECO:0000313" key="3">
    <source>
        <dbReference type="EMBL" id="MDC4242317.1"/>
    </source>
</evidence>
<dbReference type="RefSeq" id="WP_272470721.1">
    <property type="nucleotide sequence ID" value="NZ_JAMRYU010000028.1"/>
</dbReference>
<sequence>MRMKKLKYLGVIITPMLILGLITFFSLSSIPEKIYVNEAASTSDVVLSDNIFMKNSKIKKDKLQVKLLGFIPVKSVAVSKVNDLEVYPGGTSVGIKLSTKGVLVVGHSDIESVEGKVESPAKNSGIELGDVLIKINGEEIQSSKDLSKKIKNLDNSKINVDYIRNGNIEKKEIDLEKENNEYKLGLWVRDSTAGIGTLTFYDKNTSIFGALGHPITDGDTNKPFIVRNGDLLNSSVISVRKGEKGSPGELKGLFVNEKESLATIEKNTEAGIFGEASADLVNPTFNKPLKVGFRNEIKEGAAKIITTIDENGPKMYDIEIVKLLAQEEPGPKSMVIKVTDEELLEKTGGIVQGMSGSPIIQDNKLVGAVTHVLINKPDVGYGIYIEWMLKDAGVIE</sequence>
<dbReference type="InterPro" id="IPR036034">
    <property type="entry name" value="PDZ_sf"/>
</dbReference>
<organism evidence="3 4">
    <name type="scientific">Clostridium tertium</name>
    <dbReference type="NCBI Taxonomy" id="1559"/>
    <lineage>
        <taxon>Bacteria</taxon>
        <taxon>Bacillati</taxon>
        <taxon>Bacillota</taxon>
        <taxon>Clostridia</taxon>
        <taxon>Eubacteriales</taxon>
        <taxon>Clostridiaceae</taxon>
        <taxon>Clostridium</taxon>
    </lineage>
</organism>
<dbReference type="NCBIfam" id="TIGR02860">
    <property type="entry name" value="spore_IV_B"/>
    <property type="match status" value="1"/>
</dbReference>
<keyword evidence="1" id="KW-0472">Membrane</keyword>
<dbReference type="InterPro" id="IPR009003">
    <property type="entry name" value="Peptidase_S1_PA"/>
</dbReference>
<dbReference type="EMBL" id="JAMRYU010000028">
    <property type="protein sequence ID" value="MDC4242317.1"/>
    <property type="molecule type" value="Genomic_DNA"/>
</dbReference>
<dbReference type="InterPro" id="IPR008763">
    <property type="entry name" value="Peptidase_S55"/>
</dbReference>
<feature type="domain" description="Peptidase S55" evidence="2">
    <location>
        <begin position="166"/>
        <end position="396"/>
    </location>
</feature>
<dbReference type="SUPFAM" id="SSF50156">
    <property type="entry name" value="PDZ domain-like"/>
    <property type="match status" value="1"/>
</dbReference>
<comment type="caution">
    <text evidence="3">The sequence shown here is derived from an EMBL/GenBank/DDBJ whole genome shotgun (WGS) entry which is preliminary data.</text>
</comment>
<dbReference type="Pfam" id="PF05580">
    <property type="entry name" value="Peptidase_S55"/>
    <property type="match status" value="1"/>
</dbReference>
<dbReference type="EC" id="3.4.21.116" evidence="3"/>
<keyword evidence="4" id="KW-1185">Reference proteome</keyword>
<reference evidence="3" key="1">
    <citation type="submission" date="2022-05" db="EMBL/GenBank/DDBJ databases">
        <title>Draft genome sequence of Clostridium tertium strain CP3 isolated from Peru.</title>
        <authorList>
            <person name="Hurtado R."/>
            <person name="Lima L."/>
            <person name="Sousa T."/>
            <person name="Jaiswal A.K."/>
            <person name="Tiwari S."/>
            <person name="Maturrano L."/>
            <person name="Brenig B."/>
            <person name="Azevedo V."/>
        </authorList>
    </citation>
    <scope>NUCLEOTIDE SEQUENCE</scope>
    <source>
        <strain evidence="3">CP3</strain>
    </source>
</reference>
<dbReference type="Pfam" id="PF13180">
    <property type="entry name" value="PDZ_2"/>
    <property type="match status" value="1"/>
</dbReference>
<name>A0A9X4B317_9CLOT</name>
<proteinExistence type="predicted"/>
<keyword evidence="1" id="KW-1133">Transmembrane helix</keyword>
<dbReference type="InterPro" id="IPR001478">
    <property type="entry name" value="PDZ"/>
</dbReference>
<keyword evidence="3" id="KW-0378">Hydrolase</keyword>